<name>A0A4R5UML8_9HYPH</name>
<dbReference type="Gene3D" id="1.10.287.1490">
    <property type="match status" value="1"/>
</dbReference>
<dbReference type="EMBL" id="SMTL01000001">
    <property type="protein sequence ID" value="TDK39132.1"/>
    <property type="molecule type" value="Genomic_DNA"/>
</dbReference>
<proteinExistence type="predicted"/>
<sequence length="414" mass="45636">MSNHLLIAGTGRSGTSLLVRLLTKLGLETHVSASGEANWYLDANAGLEDLVHHADAKLPYVAKSPWLYEFVDSVLARDDITIDGVIIPVRNLAEAASSRVVVELQNSHRNHPWMTAEDKVWENWGATPGGVLYSLNPLDEARLLAVGFHHLVERLANAGIPTYLLAFPRFTHDAEYFYSVLKGCLPSGVNVEDVKATYEVVDPDKIRVGTEIAGGAAERIVKSPEKYPSLEELDNAALRRELIKIRGELVSSAASLTETSASLADFQGRNATLEEELRAVRSQQSSLQEELAAKLLAETATGEKLSLLHARTVDLEHELNAAEARILGLEEEVAAKSAAEVTANEELSIFRAQCPLMEREIEALRMRIRGFERALSSKTEELENERLVLKKVRGSASWRITAPLRRVGRLLPKN</sequence>
<keyword evidence="3" id="KW-1185">Reference proteome</keyword>
<dbReference type="SUPFAM" id="SSF52540">
    <property type="entry name" value="P-loop containing nucleoside triphosphate hydrolases"/>
    <property type="match status" value="1"/>
</dbReference>
<evidence type="ECO:0000256" key="1">
    <source>
        <dbReference type="SAM" id="Coils"/>
    </source>
</evidence>
<dbReference type="RefSeq" id="WP_133314581.1">
    <property type="nucleotide sequence ID" value="NZ_SMTL01000001.1"/>
</dbReference>
<comment type="caution">
    <text evidence="2">The sequence shown here is derived from an EMBL/GenBank/DDBJ whole genome shotgun (WGS) entry which is preliminary data.</text>
</comment>
<evidence type="ECO:0000313" key="3">
    <source>
        <dbReference type="Proteomes" id="UP000295238"/>
    </source>
</evidence>
<evidence type="ECO:0000313" key="2">
    <source>
        <dbReference type="EMBL" id="TDK39132.1"/>
    </source>
</evidence>
<dbReference type="OrthoDB" id="5196487at2"/>
<organism evidence="2 3">
    <name type="scientific">Rhizobium deserti</name>
    <dbReference type="NCBI Taxonomy" id="2547961"/>
    <lineage>
        <taxon>Bacteria</taxon>
        <taxon>Pseudomonadati</taxon>
        <taxon>Pseudomonadota</taxon>
        <taxon>Alphaproteobacteria</taxon>
        <taxon>Hyphomicrobiales</taxon>
        <taxon>Rhizobiaceae</taxon>
        <taxon>Rhizobium/Agrobacterium group</taxon>
        <taxon>Rhizobium</taxon>
    </lineage>
</organism>
<keyword evidence="1" id="KW-0175">Coiled coil</keyword>
<gene>
    <name evidence="2" type="ORF">E2F50_03100</name>
</gene>
<accession>A0A4R5UML8</accession>
<feature type="coiled-coil region" evidence="1">
    <location>
        <begin position="263"/>
        <end position="381"/>
    </location>
</feature>
<dbReference type="AlphaFoldDB" id="A0A4R5UML8"/>
<dbReference type="Proteomes" id="UP000295238">
    <property type="component" value="Unassembled WGS sequence"/>
</dbReference>
<reference evidence="2 3" key="1">
    <citation type="submission" date="2019-03" db="EMBL/GenBank/DDBJ databases">
        <title>Rhizobium sp. nov., an bacterium isolated from biocrust in Mu Us Desert.</title>
        <authorList>
            <person name="Lixiong L."/>
        </authorList>
    </citation>
    <scope>NUCLEOTIDE SEQUENCE [LARGE SCALE GENOMIC DNA]</scope>
    <source>
        <strain evidence="2 3">SPY-1</strain>
    </source>
</reference>
<protein>
    <recommendedName>
        <fullName evidence="4">Sulfotransferase family protein</fullName>
    </recommendedName>
</protein>
<evidence type="ECO:0008006" key="4">
    <source>
        <dbReference type="Google" id="ProtNLM"/>
    </source>
</evidence>
<dbReference type="InterPro" id="IPR027417">
    <property type="entry name" value="P-loop_NTPase"/>
</dbReference>